<evidence type="ECO:0000313" key="2">
    <source>
        <dbReference type="EMBL" id="SDK97561.1"/>
    </source>
</evidence>
<organism evidence="2 3">
    <name type="scientific">Modicisalibacter muralis</name>
    <dbReference type="NCBI Taxonomy" id="119000"/>
    <lineage>
        <taxon>Bacteria</taxon>
        <taxon>Pseudomonadati</taxon>
        <taxon>Pseudomonadota</taxon>
        <taxon>Gammaproteobacteria</taxon>
        <taxon>Oceanospirillales</taxon>
        <taxon>Halomonadaceae</taxon>
        <taxon>Modicisalibacter</taxon>
    </lineage>
</organism>
<gene>
    <name evidence="2" type="ORF">SAMN05661010_00644</name>
</gene>
<dbReference type="AlphaFoldDB" id="A0A1G9GAH0"/>
<feature type="region of interest" description="Disordered" evidence="1">
    <location>
        <begin position="34"/>
        <end position="57"/>
    </location>
</feature>
<feature type="compositionally biased region" description="Polar residues" evidence="1">
    <location>
        <begin position="34"/>
        <end position="43"/>
    </location>
</feature>
<feature type="compositionally biased region" description="Basic and acidic residues" evidence="1">
    <location>
        <begin position="48"/>
        <end position="57"/>
    </location>
</feature>
<evidence type="ECO:0000256" key="1">
    <source>
        <dbReference type="SAM" id="MobiDB-lite"/>
    </source>
</evidence>
<sequence>MSERYVVVNVFDEHDENKVTGWKIIDTHDDNRVVSTHASQGEAQRQAGDLEIRHGRD</sequence>
<dbReference type="STRING" id="119000.SAMN05661010_00644"/>
<protein>
    <submittedName>
        <fullName evidence="2">Uncharacterized protein</fullName>
    </submittedName>
</protein>
<name>A0A1G9GAH0_9GAMM</name>
<reference evidence="2 3" key="1">
    <citation type="submission" date="2016-10" db="EMBL/GenBank/DDBJ databases">
        <authorList>
            <person name="de Groot N.N."/>
        </authorList>
    </citation>
    <scope>NUCLEOTIDE SEQUENCE [LARGE SCALE GENOMIC DNA]</scope>
    <source>
        <strain evidence="2 3">DSM 14789</strain>
    </source>
</reference>
<evidence type="ECO:0000313" key="3">
    <source>
        <dbReference type="Proteomes" id="UP000198654"/>
    </source>
</evidence>
<accession>A0A1G9GAH0</accession>
<dbReference type="RefSeq" id="WP_175488704.1">
    <property type="nucleotide sequence ID" value="NZ_FNGI01000001.1"/>
</dbReference>
<proteinExistence type="predicted"/>
<dbReference type="EMBL" id="FNGI01000001">
    <property type="protein sequence ID" value="SDK97561.1"/>
    <property type="molecule type" value="Genomic_DNA"/>
</dbReference>
<keyword evidence="3" id="KW-1185">Reference proteome</keyword>
<dbReference type="Proteomes" id="UP000198654">
    <property type="component" value="Unassembled WGS sequence"/>
</dbReference>